<dbReference type="PRINTS" id="PR00376">
    <property type="entry name" value="IL1BCENZYME"/>
</dbReference>
<dbReference type="InterPro" id="IPR011029">
    <property type="entry name" value="DEATH-like_dom_sf"/>
</dbReference>
<evidence type="ECO:0000256" key="3">
    <source>
        <dbReference type="ARBA" id="ARBA00022801"/>
    </source>
</evidence>
<dbReference type="GO" id="GO:0042981">
    <property type="term" value="P:regulation of apoptotic process"/>
    <property type="evidence" value="ECO:0007669"/>
    <property type="project" value="InterPro"/>
</dbReference>
<dbReference type="FunFam" id="3.40.50.1460:FF:000009">
    <property type="entry name" value="Caspase 2"/>
    <property type="match status" value="1"/>
</dbReference>
<dbReference type="InterPro" id="IPR001315">
    <property type="entry name" value="CARD"/>
</dbReference>
<organism evidence="12 13">
    <name type="scientific">Pelobates cultripes</name>
    <name type="common">Western spadefoot toad</name>
    <dbReference type="NCBI Taxonomy" id="61616"/>
    <lineage>
        <taxon>Eukaryota</taxon>
        <taxon>Metazoa</taxon>
        <taxon>Chordata</taxon>
        <taxon>Craniata</taxon>
        <taxon>Vertebrata</taxon>
        <taxon>Euteleostomi</taxon>
        <taxon>Amphibia</taxon>
        <taxon>Batrachia</taxon>
        <taxon>Anura</taxon>
        <taxon>Pelobatoidea</taxon>
        <taxon>Pelobatidae</taxon>
        <taxon>Pelobates</taxon>
    </lineage>
</organism>
<dbReference type="PROSITE" id="PS01122">
    <property type="entry name" value="CASPASE_CYS"/>
    <property type="match status" value="1"/>
</dbReference>
<evidence type="ECO:0000259" key="11">
    <source>
        <dbReference type="PROSITE" id="PS50209"/>
    </source>
</evidence>
<dbReference type="InterPro" id="IPR015917">
    <property type="entry name" value="Pept_C14A"/>
</dbReference>
<feature type="compositionally biased region" description="Basic and acidic residues" evidence="8">
    <location>
        <begin position="299"/>
        <end position="309"/>
    </location>
</feature>
<evidence type="ECO:0000256" key="5">
    <source>
        <dbReference type="ARBA" id="ARBA00023145"/>
    </source>
</evidence>
<dbReference type="PROSITE" id="PS01121">
    <property type="entry name" value="CASPASE_HIS"/>
    <property type="match status" value="1"/>
</dbReference>
<dbReference type="Pfam" id="PF00656">
    <property type="entry name" value="Peptidase_C14"/>
    <property type="match status" value="1"/>
</dbReference>
<dbReference type="SMART" id="SM00115">
    <property type="entry name" value="CASc"/>
    <property type="match status" value="1"/>
</dbReference>
<dbReference type="InterPro" id="IPR033139">
    <property type="entry name" value="Caspase_cys_AS"/>
</dbReference>
<dbReference type="InterPro" id="IPR011600">
    <property type="entry name" value="Pept_C14_caspase"/>
</dbReference>
<dbReference type="PANTHER" id="PTHR47901">
    <property type="entry name" value="CASPASE RECRUITMENT DOMAIN-CONTAINING PROTEIN 18"/>
    <property type="match status" value="1"/>
</dbReference>
<name>A0AAD1TBE8_PELCU</name>
<dbReference type="PROSITE" id="PS50208">
    <property type="entry name" value="CASPASE_P20"/>
    <property type="match status" value="1"/>
</dbReference>
<feature type="domain" description="CARD" evidence="11">
    <location>
        <begin position="19"/>
        <end position="108"/>
    </location>
</feature>
<dbReference type="GO" id="GO:0006508">
    <property type="term" value="P:proteolysis"/>
    <property type="evidence" value="ECO:0007669"/>
    <property type="project" value="UniProtKB-KW"/>
</dbReference>
<dbReference type="InterPro" id="IPR016129">
    <property type="entry name" value="Caspase_his_AS"/>
</dbReference>
<evidence type="ECO:0000256" key="1">
    <source>
        <dbReference type="ARBA" id="ARBA00010134"/>
    </source>
</evidence>
<evidence type="ECO:0000259" key="9">
    <source>
        <dbReference type="PROSITE" id="PS50207"/>
    </source>
</evidence>
<dbReference type="PANTHER" id="PTHR47901:SF7">
    <property type="entry name" value="CASPASE 2"/>
    <property type="match status" value="1"/>
</dbReference>
<dbReference type="CDD" id="cd00032">
    <property type="entry name" value="CASc"/>
    <property type="match status" value="1"/>
</dbReference>
<evidence type="ECO:0000313" key="12">
    <source>
        <dbReference type="EMBL" id="CAH2323070.1"/>
    </source>
</evidence>
<accession>A0AAD1TBE8</accession>
<evidence type="ECO:0000259" key="10">
    <source>
        <dbReference type="PROSITE" id="PS50208"/>
    </source>
</evidence>
<keyword evidence="5" id="KW-0865">Zymogen</keyword>
<comment type="similarity">
    <text evidence="1 7">Belongs to the peptidase C14A family.</text>
</comment>
<dbReference type="InterPro" id="IPR001309">
    <property type="entry name" value="Pept_C14_p20"/>
</dbReference>
<keyword evidence="2" id="KW-0645">Protease</keyword>
<dbReference type="AlphaFoldDB" id="A0AAD1TBE8"/>
<dbReference type="InterPro" id="IPR002398">
    <property type="entry name" value="Pept_C14"/>
</dbReference>
<evidence type="ECO:0000256" key="4">
    <source>
        <dbReference type="ARBA" id="ARBA00022807"/>
    </source>
</evidence>
<feature type="region of interest" description="Disordered" evidence="8">
    <location>
        <begin position="299"/>
        <end position="318"/>
    </location>
</feature>
<reference evidence="12" key="1">
    <citation type="submission" date="2022-03" db="EMBL/GenBank/DDBJ databases">
        <authorList>
            <person name="Alioto T."/>
            <person name="Alioto T."/>
            <person name="Gomez Garrido J."/>
        </authorList>
    </citation>
    <scope>NUCLEOTIDE SEQUENCE</scope>
</reference>
<dbReference type="InterPro" id="IPR029030">
    <property type="entry name" value="Caspase-like_dom_sf"/>
</dbReference>
<protein>
    <submittedName>
        <fullName evidence="12">Caspase-2</fullName>
    </submittedName>
</protein>
<sequence length="424" mass="47686">MLDVVFLGWCGYTWMVGGMKDCHRQVLLKSRIFLSNNMEPDEVLEHLVEKEILTNVMYARIKAFPVQYDQNIALLTMLPKRGPKAFSEFCNVLRETGQKYLAEELENKLCSLDTPEKTLPYPVHETGVRRMLWTESPDYSIDDGDGPIVVSFCSVDFYLSHHNEAYKLTSCPRGLALIISNTKFSTPDLDFRHGGDVDLASLTQLYSRLGYKVIPHNNLTAQDMLCKLDTFSKLSEHADLDSCIVALLSHGVDGAVYGTDGQLVQLQDVFRILDNAHCPHLQNKPKMFFIQACRGEETDRGVDQQDGREQSASPGCEEMDAGKESVKVKLPKQSDMICAYACLKGTVSLRNTKRGSWFVEALISVFSQHAKNTHVADMLVKVNALIKEREGHAPGTEFHRCKEMSEYSSTLCRNLYLFPGIPGL</sequence>
<keyword evidence="4" id="KW-0788">Thiol protease</keyword>
<dbReference type="Pfam" id="PF00619">
    <property type="entry name" value="CARD"/>
    <property type="match status" value="1"/>
</dbReference>
<keyword evidence="3" id="KW-0378">Hydrolase</keyword>
<gene>
    <name evidence="12" type="ORF">PECUL_23A010211</name>
</gene>
<dbReference type="SUPFAM" id="SSF52129">
    <property type="entry name" value="Caspase-like"/>
    <property type="match status" value="1"/>
</dbReference>
<dbReference type="Gene3D" id="1.10.533.10">
    <property type="entry name" value="Death Domain, Fas"/>
    <property type="match status" value="1"/>
</dbReference>
<dbReference type="PIRSF" id="PIRSF038001">
    <property type="entry name" value="Caspase_ICE"/>
    <property type="match status" value="1"/>
</dbReference>
<dbReference type="FunFam" id="3.30.70.1470:FF:000001">
    <property type="entry name" value="Putative caspase-2"/>
    <property type="match status" value="1"/>
</dbReference>
<feature type="active site" evidence="6">
    <location>
        <position position="293"/>
    </location>
</feature>
<evidence type="ECO:0000256" key="2">
    <source>
        <dbReference type="ARBA" id="ARBA00022670"/>
    </source>
</evidence>
<feature type="active site" evidence="6">
    <location>
        <position position="250"/>
    </location>
</feature>
<dbReference type="EMBL" id="OW240922">
    <property type="protein sequence ID" value="CAH2323070.1"/>
    <property type="molecule type" value="Genomic_DNA"/>
</dbReference>
<proteinExistence type="inferred from homology"/>
<dbReference type="InterPro" id="IPR002138">
    <property type="entry name" value="Pept_C14_p10"/>
</dbReference>
<dbReference type="GO" id="GO:0004197">
    <property type="term" value="F:cysteine-type endopeptidase activity"/>
    <property type="evidence" value="ECO:0007669"/>
    <property type="project" value="InterPro"/>
</dbReference>
<keyword evidence="13" id="KW-1185">Reference proteome</keyword>
<dbReference type="SMART" id="SM00114">
    <property type="entry name" value="CARD"/>
    <property type="match status" value="1"/>
</dbReference>
<dbReference type="SUPFAM" id="SSF47986">
    <property type="entry name" value="DEATH domain"/>
    <property type="match status" value="1"/>
</dbReference>
<dbReference type="Gene3D" id="3.30.70.1470">
    <property type="entry name" value="Caspase-like"/>
    <property type="match status" value="1"/>
</dbReference>
<evidence type="ECO:0000256" key="6">
    <source>
        <dbReference type="PIRSR" id="PIRSR038001-1"/>
    </source>
</evidence>
<evidence type="ECO:0000256" key="8">
    <source>
        <dbReference type="SAM" id="MobiDB-lite"/>
    </source>
</evidence>
<evidence type="ECO:0000256" key="7">
    <source>
        <dbReference type="RuleBase" id="RU003971"/>
    </source>
</evidence>
<dbReference type="PROSITE" id="PS50207">
    <property type="entry name" value="CASPASE_P10"/>
    <property type="match status" value="1"/>
</dbReference>
<feature type="domain" description="Caspase family p20" evidence="10">
    <location>
        <begin position="172"/>
        <end position="297"/>
    </location>
</feature>
<dbReference type="Gene3D" id="3.40.50.1460">
    <property type="match status" value="1"/>
</dbReference>
<dbReference type="Proteomes" id="UP001295444">
    <property type="component" value="Chromosome 11"/>
</dbReference>
<feature type="domain" description="Caspase family p10" evidence="9">
    <location>
        <begin position="326"/>
        <end position="419"/>
    </location>
</feature>
<evidence type="ECO:0000313" key="13">
    <source>
        <dbReference type="Proteomes" id="UP001295444"/>
    </source>
</evidence>
<dbReference type="PROSITE" id="PS50209">
    <property type="entry name" value="CARD"/>
    <property type="match status" value="1"/>
</dbReference>